<keyword evidence="5" id="KW-1185">Reference proteome</keyword>
<evidence type="ECO:0000256" key="2">
    <source>
        <dbReference type="ARBA" id="ARBA00023163"/>
    </source>
</evidence>
<keyword evidence="1" id="KW-0805">Transcription regulation</keyword>
<reference evidence="4 5" key="1">
    <citation type="journal article" date="2014" name="PLoS Genet.">
        <title>Phylogenetically driven sequencing of extremely halophilic archaea reveals strategies for static and dynamic osmo-response.</title>
        <authorList>
            <person name="Becker E.A."/>
            <person name="Seitzer P.M."/>
            <person name="Tritt A."/>
            <person name="Larsen D."/>
            <person name="Krusor M."/>
            <person name="Yao A.I."/>
            <person name="Wu D."/>
            <person name="Madern D."/>
            <person name="Eisen J.A."/>
            <person name="Darling A.E."/>
            <person name="Facciotti M.T."/>
        </authorList>
    </citation>
    <scope>NUCLEOTIDE SEQUENCE [LARGE SCALE GENOMIC DNA]</scope>
    <source>
        <strain evidence="5">ATCC 49778 / DSM 6131 / JCM 7785 / NBRC 101032 / NCIMB 13157 / TR-1</strain>
    </source>
</reference>
<dbReference type="RefSeq" id="WP_004594447.1">
    <property type="nucleotide sequence ID" value="NZ_AOLY01000041.1"/>
</dbReference>
<dbReference type="InterPro" id="IPR007050">
    <property type="entry name" value="HTH_bacterioopsin"/>
</dbReference>
<proteinExistence type="predicted"/>
<comment type="caution">
    <text evidence="4">The sequence shown here is derived from an EMBL/GenBank/DDBJ whole genome shotgun (WGS) entry which is preliminary data.</text>
</comment>
<dbReference type="PANTHER" id="PTHR34236">
    <property type="entry name" value="DIMETHYL SULFOXIDE REDUCTASE TRANSCRIPTIONAL ACTIVATOR"/>
    <property type="match status" value="1"/>
</dbReference>
<evidence type="ECO:0000256" key="1">
    <source>
        <dbReference type="ARBA" id="ARBA00023015"/>
    </source>
</evidence>
<name>M0L4L4_HALJT</name>
<organism evidence="4 5">
    <name type="scientific">Haloarcula japonica (strain ATCC 49778 / DSM 6131 / JCM 7785 / NBRC 101032 / NCIMB 13157 / TR-1)</name>
    <dbReference type="NCBI Taxonomy" id="1227453"/>
    <lineage>
        <taxon>Archaea</taxon>
        <taxon>Methanobacteriati</taxon>
        <taxon>Methanobacteriota</taxon>
        <taxon>Stenosarchaea group</taxon>
        <taxon>Halobacteria</taxon>
        <taxon>Halobacteriales</taxon>
        <taxon>Haloarculaceae</taxon>
        <taxon>Haloarcula</taxon>
    </lineage>
</organism>
<dbReference type="STRING" id="1227453.C444_18252"/>
<gene>
    <name evidence="4" type="ORF">C444_18252</name>
</gene>
<dbReference type="PANTHER" id="PTHR34236:SF1">
    <property type="entry name" value="DIMETHYL SULFOXIDE REDUCTASE TRANSCRIPTIONAL ACTIVATOR"/>
    <property type="match status" value="1"/>
</dbReference>
<sequence>MTIRTELRLSSPSLPLVGVVGALQSDRLSCVHALRIRPELRMFVVEVDDADGASATALSALDEVVEATELGRASGTAVLKLTVRLDDSIVEAFEASPDAVLMDSITVTPDGWLEEKLFEDYTALAEFQTACESNGISVEVVSVDYDVAPSADSAPYGLTERQCEALMLALSRGYYERPRQTTAEALADELDISQPSMSGLLRRGEQQLLSVTLSAPNRSEDPSA</sequence>
<protein>
    <submittedName>
        <fullName evidence="4">Bacterio-opsin activator HTH domain protein</fullName>
    </submittedName>
</protein>
<evidence type="ECO:0000313" key="5">
    <source>
        <dbReference type="Proteomes" id="UP000011524"/>
    </source>
</evidence>
<evidence type="ECO:0000259" key="3">
    <source>
        <dbReference type="Pfam" id="PF04967"/>
    </source>
</evidence>
<accession>M0L4L4</accession>
<evidence type="ECO:0000313" key="4">
    <source>
        <dbReference type="EMBL" id="EMA28033.1"/>
    </source>
</evidence>
<dbReference type="PATRIC" id="fig|1227453.3.peg.3596"/>
<dbReference type="Pfam" id="PF04967">
    <property type="entry name" value="HTH_10"/>
    <property type="match status" value="1"/>
</dbReference>
<dbReference type="AlphaFoldDB" id="M0L4L4"/>
<dbReference type="Proteomes" id="UP000011524">
    <property type="component" value="Unassembled WGS sequence"/>
</dbReference>
<dbReference type="EMBL" id="AOLY01000041">
    <property type="protein sequence ID" value="EMA28033.1"/>
    <property type="molecule type" value="Genomic_DNA"/>
</dbReference>
<dbReference type="OrthoDB" id="27447at2157"/>
<dbReference type="eggNOG" id="arCOG02280">
    <property type="taxonomic scope" value="Archaea"/>
</dbReference>
<keyword evidence="2" id="KW-0804">Transcription</keyword>
<feature type="domain" description="HTH bat-type" evidence="3">
    <location>
        <begin position="158"/>
        <end position="209"/>
    </location>
</feature>